<proteinExistence type="predicted"/>
<name>A0A370KHI8_9HYPH</name>
<reference evidence="1 2" key="1">
    <citation type="submission" date="2017-03" db="EMBL/GenBank/DDBJ databases">
        <title>Genome analysis of Rhizobial strains effectives or ineffectives for nitrogen fixation isolated from bean seeds.</title>
        <authorList>
            <person name="Peralta H."/>
            <person name="Aguilar-Vera A."/>
            <person name="Mora Y."/>
            <person name="Vargas-Lagunas C."/>
            <person name="Girard L."/>
            <person name="Mora J."/>
        </authorList>
    </citation>
    <scope>NUCLEOTIDE SEQUENCE [LARGE SCALE GENOMIC DNA]</scope>
    <source>
        <strain evidence="1 2">CCGM3</strain>
    </source>
</reference>
<organism evidence="1 2">
    <name type="scientific">Rhizobium grahamii</name>
    <dbReference type="NCBI Taxonomy" id="1120045"/>
    <lineage>
        <taxon>Bacteria</taxon>
        <taxon>Pseudomonadati</taxon>
        <taxon>Pseudomonadota</taxon>
        <taxon>Alphaproteobacteria</taxon>
        <taxon>Hyphomicrobiales</taxon>
        <taxon>Rhizobiaceae</taxon>
        <taxon>Rhizobium/Agrobacterium group</taxon>
        <taxon>Rhizobium</taxon>
    </lineage>
</organism>
<evidence type="ECO:0000313" key="2">
    <source>
        <dbReference type="Proteomes" id="UP000254939"/>
    </source>
</evidence>
<protein>
    <submittedName>
        <fullName evidence="1">Uncharacterized protein</fullName>
    </submittedName>
</protein>
<dbReference type="RefSeq" id="WP_114715150.1">
    <property type="nucleotide sequence ID" value="NZ_KZ857266.1"/>
</dbReference>
<dbReference type="AlphaFoldDB" id="A0A370KHI8"/>
<gene>
    <name evidence="1" type="ORF">B5K06_26910</name>
</gene>
<sequence>MGVIIVDDTVIEKRSPKATSSSAMLRVLPTIGSLLKSGTASRATVVSIVDDQRNVPAYLPTIKRITGFSWEKIG</sequence>
<dbReference type="EMBL" id="NAAC01000037">
    <property type="protein sequence ID" value="RDJ04662.1"/>
    <property type="molecule type" value="Genomic_DNA"/>
</dbReference>
<comment type="caution">
    <text evidence="1">The sequence shown here is derived from an EMBL/GenBank/DDBJ whole genome shotgun (WGS) entry which is preliminary data.</text>
</comment>
<dbReference type="Proteomes" id="UP000254939">
    <property type="component" value="Unassembled WGS sequence"/>
</dbReference>
<accession>A0A370KHI8</accession>
<evidence type="ECO:0000313" key="1">
    <source>
        <dbReference type="EMBL" id="RDJ04662.1"/>
    </source>
</evidence>